<dbReference type="Proteomes" id="UP001152320">
    <property type="component" value="Chromosome 1"/>
</dbReference>
<evidence type="ECO:0000313" key="2">
    <source>
        <dbReference type="Proteomes" id="UP001152320"/>
    </source>
</evidence>
<dbReference type="PANTHER" id="PTHR47510">
    <property type="entry name" value="REVERSE TRANSCRIPTASE DOMAIN-CONTAINING PROTEIN"/>
    <property type="match status" value="1"/>
</dbReference>
<dbReference type="AlphaFoldDB" id="A0A9Q1HJL7"/>
<reference evidence="1" key="1">
    <citation type="submission" date="2021-10" db="EMBL/GenBank/DDBJ databases">
        <title>Tropical sea cucumber genome reveals ecological adaptation and Cuvierian tubules defense mechanism.</title>
        <authorList>
            <person name="Chen T."/>
        </authorList>
    </citation>
    <scope>NUCLEOTIDE SEQUENCE</scope>
    <source>
        <strain evidence="1">Nanhai2018</strain>
        <tissue evidence="1">Muscle</tissue>
    </source>
</reference>
<evidence type="ECO:0000313" key="1">
    <source>
        <dbReference type="EMBL" id="KAJ8048150.1"/>
    </source>
</evidence>
<protein>
    <recommendedName>
        <fullName evidence="3">Reverse transcriptase domain-containing protein</fullName>
    </recommendedName>
</protein>
<dbReference type="PANTHER" id="PTHR47510:SF3">
    <property type="entry name" value="ENDO_EXONUCLEASE_PHOSPHATASE DOMAIN-CONTAINING PROTEIN"/>
    <property type="match status" value="1"/>
</dbReference>
<evidence type="ECO:0008006" key="3">
    <source>
        <dbReference type="Google" id="ProtNLM"/>
    </source>
</evidence>
<proteinExistence type="predicted"/>
<accession>A0A9Q1HJL7</accession>
<organism evidence="1 2">
    <name type="scientific">Holothuria leucospilota</name>
    <name type="common">Black long sea cucumber</name>
    <name type="synonym">Mertensiothuria leucospilota</name>
    <dbReference type="NCBI Taxonomy" id="206669"/>
    <lineage>
        <taxon>Eukaryota</taxon>
        <taxon>Metazoa</taxon>
        <taxon>Echinodermata</taxon>
        <taxon>Eleutherozoa</taxon>
        <taxon>Echinozoa</taxon>
        <taxon>Holothuroidea</taxon>
        <taxon>Aspidochirotacea</taxon>
        <taxon>Aspidochirotida</taxon>
        <taxon>Holothuriidae</taxon>
        <taxon>Holothuria</taxon>
    </lineage>
</organism>
<comment type="caution">
    <text evidence="1">The sequence shown here is derived from an EMBL/GenBank/DDBJ whole genome shotgun (WGS) entry which is preliminary data.</text>
</comment>
<keyword evidence="2" id="KW-1185">Reference proteome</keyword>
<dbReference type="EMBL" id="JAIZAY010000001">
    <property type="protein sequence ID" value="KAJ8048150.1"/>
    <property type="molecule type" value="Genomic_DNA"/>
</dbReference>
<dbReference type="OrthoDB" id="6780615at2759"/>
<sequence>MKVLKKDKPEWLTDDLLSLKRSVRKAEKKWRKSPSEENKARFSSLRHEYREKVRHAKWQNINTAILDCGNDTKQLFRTVNNLIGRKQDNPLPESDSSISLANDFANHFLRKINTIRDNLQEEPLFIPPINDCKHLMAFQPLSEPQVLKLIQRANPTYCPMDPFPTSLLKAHVDVLLPILTSIVNESLTMGSFSFQWKTATVCPLLKKPGLDMVVENYRPVNNLPFMSKIVEKGMLLQINEHFLLIICCLTT</sequence>
<name>A0A9Q1HJL7_HOLLE</name>
<gene>
    <name evidence="1" type="ORF">HOLleu_00337</name>
</gene>